<protein>
    <submittedName>
        <fullName evidence="2">Uncharacterized protein</fullName>
    </submittedName>
</protein>
<evidence type="ECO:0000313" key="2">
    <source>
        <dbReference type="EMBL" id="GLH70531.1"/>
    </source>
</evidence>
<reference evidence="2 3" key="1">
    <citation type="journal article" date="2023" name="Antonie Van Leeuwenhoek">
        <title>Mesoterricola silvestris gen. nov., sp. nov., Mesoterricola sediminis sp. nov., Geothrix oryzae sp. nov., Geothrix edaphica sp. nov., Geothrix rubra sp. nov., and Geothrix limicola sp. nov., six novel members of Acidobacteriota isolated from soils.</title>
        <authorList>
            <person name="Itoh H."/>
            <person name="Sugisawa Y."/>
            <person name="Mise K."/>
            <person name="Xu Z."/>
            <person name="Kuniyasu M."/>
            <person name="Ushijima N."/>
            <person name="Kawano K."/>
            <person name="Kobayashi E."/>
            <person name="Shiratori Y."/>
            <person name="Masuda Y."/>
            <person name="Senoo K."/>
        </authorList>
    </citation>
    <scope>NUCLEOTIDE SEQUENCE [LARGE SCALE GENOMIC DNA]</scope>
    <source>
        <strain evidence="2 3">Red803</strain>
    </source>
</reference>
<comment type="caution">
    <text evidence="2">The sequence shown here is derived from an EMBL/GenBank/DDBJ whole genome shotgun (WGS) entry which is preliminary data.</text>
</comment>
<proteinExistence type="predicted"/>
<dbReference type="EMBL" id="BSDD01000003">
    <property type="protein sequence ID" value="GLH70531.1"/>
    <property type="molecule type" value="Genomic_DNA"/>
</dbReference>
<keyword evidence="3" id="KW-1185">Reference proteome</keyword>
<name>A0ABQ5Q7U0_9BACT</name>
<evidence type="ECO:0000313" key="3">
    <source>
        <dbReference type="Proteomes" id="UP001165089"/>
    </source>
</evidence>
<gene>
    <name evidence="2" type="ORF">GETHPA_20640</name>
</gene>
<keyword evidence="1" id="KW-0175">Coiled coil</keyword>
<feature type="coiled-coil region" evidence="1">
    <location>
        <begin position="46"/>
        <end position="76"/>
    </location>
</feature>
<sequence>MHEHGRTLLLRLAGGGTLRLAAGEEALLAELGQAGLVHRVDTAPRQADLQARYEALQETHRRFQEAKGCLEHLERRLAPRSRLGGLLPAGKPLAPTERDPDLLRLHELLQALDIRVPGVEAPSDLPGRLEKLRDRLLVDSRSCLDRLALVDRELDALQKAPPAGAQVEGLGSFALTGAGERALPEAGAMEDLEAAFHAVAGSNRHRIDDYGLFRDDPANLLAFILEGQARGDRPSRVVSEFEALADAFEHMTPFTDVRSMRVKNAFLMRLVRAYPGQPQAPYLWCNRERLQGLLARMADLAPASVVSSRWHLLYAADLLIAGHGNAPPLQEDERRLLVFEAVQRRLIDQLQGIDVGDGQFLRLTIALLHEVLPRNFTNPLLLDRAVAQMVEAAFDGMVHAPADLAGAGTRLLFGYHLAHHARFVRARVDAAAQAYSRVEAPFQEERGRLAPIQVVLHALVALERCAQAGLAVAPEEYAGTYLRLRRRIQQHKGLARAFDGEQVMAEDEPFLAANLTARAYAAQAARAGNGTGARRLADVGLAGLYEPQDHRGAPLLGLPFGTLMLS</sequence>
<evidence type="ECO:0000256" key="1">
    <source>
        <dbReference type="SAM" id="Coils"/>
    </source>
</evidence>
<dbReference type="Proteomes" id="UP001165089">
    <property type="component" value="Unassembled WGS sequence"/>
</dbReference>
<dbReference type="RefSeq" id="WP_285725762.1">
    <property type="nucleotide sequence ID" value="NZ_BSDD01000003.1"/>
</dbReference>
<organism evidence="2 3">
    <name type="scientific">Geothrix rubra</name>
    <dbReference type="NCBI Taxonomy" id="2927977"/>
    <lineage>
        <taxon>Bacteria</taxon>
        <taxon>Pseudomonadati</taxon>
        <taxon>Acidobacteriota</taxon>
        <taxon>Holophagae</taxon>
        <taxon>Holophagales</taxon>
        <taxon>Holophagaceae</taxon>
        <taxon>Geothrix</taxon>
    </lineage>
</organism>
<accession>A0ABQ5Q7U0</accession>